<evidence type="ECO:0000313" key="2">
    <source>
        <dbReference type="EMBL" id="GMT12363.1"/>
    </source>
</evidence>
<organism evidence="2 3">
    <name type="scientific">Pristionchus fissidentatus</name>
    <dbReference type="NCBI Taxonomy" id="1538716"/>
    <lineage>
        <taxon>Eukaryota</taxon>
        <taxon>Metazoa</taxon>
        <taxon>Ecdysozoa</taxon>
        <taxon>Nematoda</taxon>
        <taxon>Chromadorea</taxon>
        <taxon>Rhabditida</taxon>
        <taxon>Rhabditina</taxon>
        <taxon>Diplogasteromorpha</taxon>
        <taxon>Diplogasteroidea</taxon>
        <taxon>Neodiplogasteridae</taxon>
        <taxon>Pristionchus</taxon>
    </lineage>
</organism>
<gene>
    <name evidence="2" type="ORF">PFISCL1PPCAC_3660</name>
</gene>
<sequence>MRSYGRWEQRGETPESRPSHIDECGWPKMMYMTSPSSSLISIGSFLPGSSTFKWTAASAMTSTLDASISICPSSAITNDL</sequence>
<reference evidence="2" key="1">
    <citation type="submission" date="2023-10" db="EMBL/GenBank/DDBJ databases">
        <title>Genome assembly of Pristionchus species.</title>
        <authorList>
            <person name="Yoshida K."/>
            <person name="Sommer R.J."/>
        </authorList>
    </citation>
    <scope>NUCLEOTIDE SEQUENCE</scope>
    <source>
        <strain evidence="2">RS5133</strain>
    </source>
</reference>
<proteinExistence type="predicted"/>
<evidence type="ECO:0000313" key="3">
    <source>
        <dbReference type="Proteomes" id="UP001432322"/>
    </source>
</evidence>
<dbReference type="AlphaFoldDB" id="A0AAV5V012"/>
<protein>
    <submittedName>
        <fullName evidence="2">Uncharacterized protein</fullName>
    </submittedName>
</protein>
<feature type="region of interest" description="Disordered" evidence="1">
    <location>
        <begin position="1"/>
        <end position="20"/>
    </location>
</feature>
<name>A0AAV5V012_9BILA</name>
<dbReference type="EMBL" id="BTSY01000001">
    <property type="protein sequence ID" value="GMT12363.1"/>
    <property type="molecule type" value="Genomic_DNA"/>
</dbReference>
<accession>A0AAV5V012</accession>
<dbReference type="Proteomes" id="UP001432322">
    <property type="component" value="Unassembled WGS sequence"/>
</dbReference>
<keyword evidence="3" id="KW-1185">Reference proteome</keyword>
<evidence type="ECO:0000256" key="1">
    <source>
        <dbReference type="SAM" id="MobiDB-lite"/>
    </source>
</evidence>
<comment type="caution">
    <text evidence="2">The sequence shown here is derived from an EMBL/GenBank/DDBJ whole genome shotgun (WGS) entry which is preliminary data.</text>
</comment>